<evidence type="ECO:0000313" key="3">
    <source>
        <dbReference type="Proteomes" id="UP001597286"/>
    </source>
</evidence>
<organism evidence="2 3">
    <name type="scientific">Rhodococcus gannanensis</name>
    <dbReference type="NCBI Taxonomy" id="1960308"/>
    <lineage>
        <taxon>Bacteria</taxon>
        <taxon>Bacillati</taxon>
        <taxon>Actinomycetota</taxon>
        <taxon>Actinomycetes</taxon>
        <taxon>Mycobacteriales</taxon>
        <taxon>Nocardiaceae</taxon>
        <taxon>Rhodococcus</taxon>
    </lineage>
</organism>
<dbReference type="Gene3D" id="3.90.550.10">
    <property type="entry name" value="Spore Coat Polysaccharide Biosynthesis Protein SpsA, Chain A"/>
    <property type="match status" value="1"/>
</dbReference>
<dbReference type="CDD" id="cd00761">
    <property type="entry name" value="Glyco_tranf_GTA_type"/>
    <property type="match status" value="1"/>
</dbReference>
<evidence type="ECO:0000259" key="1">
    <source>
        <dbReference type="Pfam" id="PF00535"/>
    </source>
</evidence>
<evidence type="ECO:0000313" key="2">
    <source>
        <dbReference type="EMBL" id="MFD1811378.1"/>
    </source>
</evidence>
<accession>A0ABW4P0B2</accession>
<name>A0ABW4P0B2_9NOCA</name>
<gene>
    <name evidence="2" type="ORF">ACFSJG_04070</name>
</gene>
<dbReference type="SUPFAM" id="SSF53448">
    <property type="entry name" value="Nucleotide-diphospho-sugar transferases"/>
    <property type="match status" value="1"/>
</dbReference>
<dbReference type="Proteomes" id="UP001597286">
    <property type="component" value="Unassembled WGS sequence"/>
</dbReference>
<feature type="domain" description="Glycosyltransferase 2-like" evidence="1">
    <location>
        <begin position="7"/>
        <end position="131"/>
    </location>
</feature>
<dbReference type="InterPro" id="IPR050834">
    <property type="entry name" value="Glycosyltransf_2"/>
</dbReference>
<proteinExistence type="predicted"/>
<dbReference type="InterPro" id="IPR001173">
    <property type="entry name" value="Glyco_trans_2-like"/>
</dbReference>
<sequence length="301" mass="32884">MNTPLVTVLVPAYNAASYLRESIDTILAQDFRDFELLVVDDGSTDDTPAVLASVDDPRLRVVRQDNTGLVGALNRGLDEARGEFVARMDADDPMPAGRLSAQMRAMHDDPGLIVCGTAYELFGAITGRVRMPLSDNACRQRMLMGSPHCGASVMIRSSVLDRTGLRFRPEFAHAEDYRMWTELSEHGRLGNLPMVGYLYRIHESQVSSLHSDEQRQAHLRIAREHALAVGVRPLSDEALTALLWSPAPSGPRPVALARALTNIAGPAAAAIVRRPGVETVRFTGRKVVETVARVRSAHDTA</sequence>
<reference evidence="3" key="1">
    <citation type="journal article" date="2019" name="Int. J. Syst. Evol. Microbiol.">
        <title>The Global Catalogue of Microorganisms (GCM) 10K type strain sequencing project: providing services to taxonomists for standard genome sequencing and annotation.</title>
        <authorList>
            <consortium name="The Broad Institute Genomics Platform"/>
            <consortium name="The Broad Institute Genome Sequencing Center for Infectious Disease"/>
            <person name="Wu L."/>
            <person name="Ma J."/>
        </authorList>
    </citation>
    <scope>NUCLEOTIDE SEQUENCE [LARGE SCALE GENOMIC DNA]</scope>
    <source>
        <strain evidence="3">DT72</strain>
    </source>
</reference>
<comment type="caution">
    <text evidence="2">The sequence shown here is derived from an EMBL/GenBank/DDBJ whole genome shotgun (WGS) entry which is preliminary data.</text>
</comment>
<dbReference type="PANTHER" id="PTHR43685:SF10">
    <property type="entry name" value="LACTO-N-NEOTETRAOSE BIOSYNTHESIS GLYCOSYL TRANSFERASE LGTA"/>
    <property type="match status" value="1"/>
</dbReference>
<dbReference type="Pfam" id="PF00535">
    <property type="entry name" value="Glycos_transf_2"/>
    <property type="match status" value="1"/>
</dbReference>
<dbReference type="RefSeq" id="WP_378483927.1">
    <property type="nucleotide sequence ID" value="NZ_JBHUFB010000007.1"/>
</dbReference>
<protein>
    <submittedName>
        <fullName evidence="2">Glycosyltransferase family 2 protein</fullName>
    </submittedName>
</protein>
<dbReference type="InterPro" id="IPR029044">
    <property type="entry name" value="Nucleotide-diphossugar_trans"/>
</dbReference>
<dbReference type="PANTHER" id="PTHR43685">
    <property type="entry name" value="GLYCOSYLTRANSFERASE"/>
    <property type="match status" value="1"/>
</dbReference>
<dbReference type="EMBL" id="JBHUFB010000007">
    <property type="protein sequence ID" value="MFD1811378.1"/>
    <property type="molecule type" value="Genomic_DNA"/>
</dbReference>
<keyword evidence="3" id="KW-1185">Reference proteome</keyword>